<dbReference type="SUPFAM" id="SSF52540">
    <property type="entry name" value="P-loop containing nucleoside triphosphate hydrolases"/>
    <property type="match status" value="1"/>
</dbReference>
<dbReference type="InterPro" id="IPR017871">
    <property type="entry name" value="ABC_transporter-like_CS"/>
</dbReference>
<reference evidence="4" key="1">
    <citation type="submission" date="2018-05" db="EMBL/GenBank/DDBJ databases">
        <authorList>
            <person name="Lanie J.A."/>
            <person name="Ng W.-L."/>
            <person name="Kazmierczak K.M."/>
            <person name="Andrzejewski T.M."/>
            <person name="Davidsen T.M."/>
            <person name="Wayne K.J."/>
            <person name="Tettelin H."/>
            <person name="Glass J.I."/>
            <person name="Rusch D."/>
            <person name="Podicherti R."/>
            <person name="Tsui H.-C.T."/>
            <person name="Winkler M.E."/>
        </authorList>
    </citation>
    <scope>NUCLEOTIDE SEQUENCE</scope>
</reference>
<dbReference type="PANTHER" id="PTHR43204">
    <property type="entry name" value="ABC TRANSPORTER I FAMILY MEMBER 6, CHLOROPLASTIC"/>
    <property type="match status" value="1"/>
</dbReference>
<dbReference type="PROSITE" id="PS00211">
    <property type="entry name" value="ABC_TRANSPORTER_1"/>
    <property type="match status" value="1"/>
</dbReference>
<dbReference type="CDD" id="cd03217">
    <property type="entry name" value="ABC_FeS_Assembly"/>
    <property type="match status" value="1"/>
</dbReference>
<dbReference type="GO" id="GO:0016887">
    <property type="term" value="F:ATP hydrolysis activity"/>
    <property type="evidence" value="ECO:0007669"/>
    <property type="project" value="InterPro"/>
</dbReference>
<gene>
    <name evidence="4" type="ORF">METZ01_LOCUS77323</name>
</gene>
<evidence type="ECO:0000256" key="1">
    <source>
        <dbReference type="ARBA" id="ARBA00022741"/>
    </source>
</evidence>
<evidence type="ECO:0000259" key="3">
    <source>
        <dbReference type="PROSITE" id="PS50893"/>
    </source>
</evidence>
<dbReference type="InterPro" id="IPR003593">
    <property type="entry name" value="AAA+_ATPase"/>
</dbReference>
<accession>A0A381U8J8</accession>
<dbReference type="Pfam" id="PF00005">
    <property type="entry name" value="ABC_tran"/>
    <property type="match status" value="1"/>
</dbReference>
<name>A0A381U8J8_9ZZZZ</name>
<dbReference type="PROSITE" id="PS50893">
    <property type="entry name" value="ABC_TRANSPORTER_2"/>
    <property type="match status" value="1"/>
</dbReference>
<dbReference type="Gene3D" id="3.40.50.300">
    <property type="entry name" value="P-loop containing nucleotide triphosphate hydrolases"/>
    <property type="match status" value="1"/>
</dbReference>
<dbReference type="InterPro" id="IPR003439">
    <property type="entry name" value="ABC_transporter-like_ATP-bd"/>
</dbReference>
<dbReference type="InterPro" id="IPR027417">
    <property type="entry name" value="P-loop_NTPase"/>
</dbReference>
<dbReference type="AlphaFoldDB" id="A0A381U8J8"/>
<sequence>MSMGHGEFDRGALLEIRNLHAGIDDIQILKGIDLSIAPGEIHAIMGRNGSGKTTAANIIMGHPDFEVEDGQVMLSGEDLLELEPWERAREGVFLSFQYPQAVPGLQVGNFLRKSVASIRGEGAAKGAGFRSELNDAMDTLDIPRSFLSRYVNDGFSGGEKKRFEILQLLLLKPKLVILDETDSGLDIDGIKTVAAGVNAAVRGTDSAALIITHYSRILEHVKPDKVHVLMGGQIVATGGPELATQLEERGYEWLDSKAEAEGLA</sequence>
<proteinExistence type="predicted"/>
<evidence type="ECO:0000256" key="2">
    <source>
        <dbReference type="ARBA" id="ARBA00022840"/>
    </source>
</evidence>
<dbReference type="SMART" id="SM00382">
    <property type="entry name" value="AAA"/>
    <property type="match status" value="1"/>
</dbReference>
<keyword evidence="2" id="KW-0067">ATP-binding</keyword>
<dbReference type="EMBL" id="UINC01005935">
    <property type="protein sequence ID" value="SVA24469.1"/>
    <property type="molecule type" value="Genomic_DNA"/>
</dbReference>
<dbReference type="PANTHER" id="PTHR43204:SF1">
    <property type="entry name" value="ABC TRANSPORTER I FAMILY MEMBER 6, CHLOROPLASTIC"/>
    <property type="match status" value="1"/>
</dbReference>
<dbReference type="GO" id="GO:0005524">
    <property type="term" value="F:ATP binding"/>
    <property type="evidence" value="ECO:0007669"/>
    <property type="project" value="UniProtKB-KW"/>
</dbReference>
<feature type="domain" description="ABC transporter" evidence="3">
    <location>
        <begin position="14"/>
        <end position="256"/>
    </location>
</feature>
<organism evidence="4">
    <name type="scientific">marine metagenome</name>
    <dbReference type="NCBI Taxonomy" id="408172"/>
    <lineage>
        <taxon>unclassified sequences</taxon>
        <taxon>metagenomes</taxon>
        <taxon>ecological metagenomes</taxon>
    </lineage>
</organism>
<keyword evidence="1" id="KW-0547">Nucleotide-binding</keyword>
<protein>
    <recommendedName>
        <fullName evidence="3">ABC transporter domain-containing protein</fullName>
    </recommendedName>
</protein>
<dbReference type="InterPro" id="IPR010230">
    <property type="entry name" value="FeS-cluster_ATPase_SufC"/>
</dbReference>
<evidence type="ECO:0000313" key="4">
    <source>
        <dbReference type="EMBL" id="SVA24469.1"/>
    </source>
</evidence>
<dbReference type="NCBIfam" id="TIGR01978">
    <property type="entry name" value="sufC"/>
    <property type="match status" value="1"/>
</dbReference>